<name>A0A2M7XES4_9BACT</name>
<keyword evidence="1" id="KW-1133">Transmembrane helix</keyword>
<feature type="transmembrane region" description="Helical" evidence="1">
    <location>
        <begin position="21"/>
        <end position="45"/>
    </location>
</feature>
<evidence type="ECO:0000313" key="2">
    <source>
        <dbReference type="EMBL" id="PJA46379.1"/>
    </source>
</evidence>
<evidence type="ECO:0000256" key="1">
    <source>
        <dbReference type="SAM" id="Phobius"/>
    </source>
</evidence>
<keyword evidence="1" id="KW-0472">Membrane</keyword>
<reference evidence="3" key="1">
    <citation type="submission" date="2017-09" db="EMBL/GenBank/DDBJ databases">
        <title>Depth-based differentiation of microbial function through sediment-hosted aquifers and enrichment of novel symbionts in the deep terrestrial subsurface.</title>
        <authorList>
            <person name="Probst A.J."/>
            <person name="Ladd B."/>
            <person name="Jarett J.K."/>
            <person name="Geller-Mcgrath D.E."/>
            <person name="Sieber C.M.K."/>
            <person name="Emerson J.B."/>
            <person name="Anantharaman K."/>
            <person name="Thomas B.C."/>
            <person name="Malmstrom R."/>
            <person name="Stieglmeier M."/>
            <person name="Klingl A."/>
            <person name="Woyke T."/>
            <person name="Ryan C.M."/>
            <person name="Banfield J.F."/>
        </authorList>
    </citation>
    <scope>NUCLEOTIDE SEQUENCE [LARGE SCALE GENOMIC DNA]</scope>
</reference>
<organism evidence="2 3">
    <name type="scientific">Candidatus Uhrbacteria bacterium CG_4_9_14_3_um_filter_36_7</name>
    <dbReference type="NCBI Taxonomy" id="1975033"/>
    <lineage>
        <taxon>Bacteria</taxon>
        <taxon>Candidatus Uhriibacteriota</taxon>
    </lineage>
</organism>
<dbReference type="EMBL" id="PFWS01000060">
    <property type="protein sequence ID" value="PJA46379.1"/>
    <property type="molecule type" value="Genomic_DNA"/>
</dbReference>
<proteinExistence type="predicted"/>
<dbReference type="AlphaFoldDB" id="A0A2M7XES4"/>
<gene>
    <name evidence="2" type="ORF">CO172_03750</name>
</gene>
<protein>
    <submittedName>
        <fullName evidence="2">Uncharacterized protein</fullName>
    </submittedName>
</protein>
<keyword evidence="1" id="KW-0812">Transmembrane</keyword>
<dbReference type="Proteomes" id="UP000229749">
    <property type="component" value="Unassembled WGS sequence"/>
</dbReference>
<evidence type="ECO:0000313" key="3">
    <source>
        <dbReference type="Proteomes" id="UP000229749"/>
    </source>
</evidence>
<comment type="caution">
    <text evidence="2">The sequence shown here is derived from an EMBL/GenBank/DDBJ whole genome shotgun (WGS) entry which is preliminary data.</text>
</comment>
<sequence length="205" mass="23312">MKTSHYHQSFSFRKKGSSDKAKLFILIVTVLVIFLSLFFVMVKWFRKTSLPEPNSFLSVAVPNSTNDNKSSLSLDQEIILSDLMGFGNSGTARRYTGRLEDTLEEPKNKNTSLIAMNISIKAQLPSIDTQAFTYEVWLLRPSPFDFFSLGRLSQINEGIFTFEWSSSLDLKENLVDYKKIIITQEPLDANPLPSTHFLEGVFENP</sequence>
<accession>A0A2M7XES4</accession>